<dbReference type="NCBIfam" id="TIGR02479">
    <property type="entry name" value="FliA_WhiG"/>
    <property type="match status" value="1"/>
</dbReference>
<evidence type="ECO:0000256" key="3">
    <source>
        <dbReference type="ARBA" id="ARBA00023125"/>
    </source>
</evidence>
<evidence type="ECO:0000256" key="6">
    <source>
        <dbReference type="SAM" id="Coils"/>
    </source>
</evidence>
<dbReference type="GO" id="GO:0003899">
    <property type="term" value="F:DNA-directed RNA polymerase activity"/>
    <property type="evidence" value="ECO:0007669"/>
    <property type="project" value="InterPro"/>
</dbReference>
<dbReference type="NCBIfam" id="NF005413">
    <property type="entry name" value="PRK06986.1"/>
    <property type="match status" value="1"/>
</dbReference>
<dbReference type="PRINTS" id="PR00046">
    <property type="entry name" value="SIGMA70FCT"/>
</dbReference>
<feature type="coiled-coil region" evidence="6">
    <location>
        <begin position="97"/>
        <end position="128"/>
    </location>
</feature>
<dbReference type="InterPro" id="IPR013324">
    <property type="entry name" value="RNA_pol_sigma_r3/r4-like"/>
</dbReference>
<dbReference type="InterPro" id="IPR013325">
    <property type="entry name" value="RNA_pol_sigma_r2"/>
</dbReference>
<dbReference type="GO" id="GO:0006352">
    <property type="term" value="P:DNA-templated transcription initiation"/>
    <property type="evidence" value="ECO:0007669"/>
    <property type="project" value="InterPro"/>
</dbReference>
<feature type="domain" description="RNA polymerase sigma-70" evidence="7">
    <location>
        <begin position="47"/>
        <end position="60"/>
    </location>
</feature>
<comment type="function">
    <text evidence="5">Sigma factors are initiation factors that promote the attachment of RNA polymerase to specific initiation sites and are then released.</text>
</comment>
<dbReference type="Pfam" id="PF04545">
    <property type="entry name" value="Sigma70_r4"/>
    <property type="match status" value="1"/>
</dbReference>
<dbReference type="Pfam" id="PF04542">
    <property type="entry name" value="Sigma70_r2"/>
    <property type="match status" value="1"/>
</dbReference>
<proteinExistence type="inferred from homology"/>
<keyword evidence="3 5" id="KW-0238">DNA-binding</keyword>
<comment type="caution">
    <text evidence="9">The sequence shown here is derived from an EMBL/GenBank/DDBJ whole genome shotgun (WGS) entry which is preliminary data.</text>
</comment>
<dbReference type="PANTHER" id="PTHR30385:SF7">
    <property type="entry name" value="RNA POLYMERASE SIGMA FACTOR FLIA"/>
    <property type="match status" value="1"/>
</dbReference>
<dbReference type="SUPFAM" id="SSF88659">
    <property type="entry name" value="Sigma3 and sigma4 domains of RNA polymerase sigma factors"/>
    <property type="match status" value="2"/>
</dbReference>
<dbReference type="Proteomes" id="UP000234857">
    <property type="component" value="Unassembled WGS sequence"/>
</dbReference>
<evidence type="ECO:0000259" key="7">
    <source>
        <dbReference type="PROSITE" id="PS00715"/>
    </source>
</evidence>
<evidence type="ECO:0000256" key="5">
    <source>
        <dbReference type="RuleBase" id="RU362124"/>
    </source>
</evidence>
<evidence type="ECO:0000313" key="10">
    <source>
        <dbReference type="Proteomes" id="UP000234857"/>
    </source>
</evidence>
<dbReference type="GO" id="GO:0016987">
    <property type="term" value="F:sigma factor activity"/>
    <property type="evidence" value="ECO:0007669"/>
    <property type="project" value="UniProtKB-KW"/>
</dbReference>
<evidence type="ECO:0000313" key="9">
    <source>
        <dbReference type="EMBL" id="PLX16003.1"/>
    </source>
</evidence>
<dbReference type="EMBL" id="PKTG01000123">
    <property type="protein sequence ID" value="PLX16003.1"/>
    <property type="molecule type" value="Genomic_DNA"/>
</dbReference>
<keyword evidence="6" id="KW-0175">Coiled coil</keyword>
<evidence type="ECO:0000256" key="1">
    <source>
        <dbReference type="ARBA" id="ARBA00023015"/>
    </source>
</evidence>
<evidence type="ECO:0000256" key="4">
    <source>
        <dbReference type="ARBA" id="ARBA00023163"/>
    </source>
</evidence>
<dbReference type="InterPro" id="IPR007624">
    <property type="entry name" value="RNA_pol_sigma70_r3"/>
</dbReference>
<dbReference type="InterPro" id="IPR007627">
    <property type="entry name" value="RNA_pol_sigma70_r2"/>
</dbReference>
<dbReference type="InterPro" id="IPR007630">
    <property type="entry name" value="RNA_pol_sigma70_r4"/>
</dbReference>
<dbReference type="CDD" id="cd06171">
    <property type="entry name" value="Sigma70_r4"/>
    <property type="match status" value="1"/>
</dbReference>
<dbReference type="InterPro" id="IPR014284">
    <property type="entry name" value="RNA_pol_sigma-70_dom"/>
</dbReference>
<keyword evidence="4 5" id="KW-0804">Transcription</keyword>
<reference evidence="9 10" key="1">
    <citation type="submission" date="2017-11" db="EMBL/GenBank/DDBJ databases">
        <title>Genome-resolved metagenomics identifies genetic mobility, metabolic interactions, and unexpected diversity in perchlorate-reducing communities.</title>
        <authorList>
            <person name="Barnum T.P."/>
            <person name="Figueroa I.A."/>
            <person name="Carlstrom C.I."/>
            <person name="Lucas L.N."/>
            <person name="Engelbrektson A.L."/>
            <person name="Coates J.D."/>
        </authorList>
    </citation>
    <scope>NUCLEOTIDE SEQUENCE [LARGE SCALE GENOMIC DNA]</scope>
    <source>
        <strain evidence="9">BM706</strain>
    </source>
</reference>
<dbReference type="AlphaFoldDB" id="A0A2N5ZBE2"/>
<dbReference type="Pfam" id="PF04539">
    <property type="entry name" value="Sigma70_r3"/>
    <property type="match status" value="1"/>
</dbReference>
<dbReference type="SUPFAM" id="SSF88946">
    <property type="entry name" value="Sigma2 domain of RNA polymerase sigma factors"/>
    <property type="match status" value="1"/>
</dbReference>
<keyword evidence="2 5" id="KW-0731">Sigma factor</keyword>
<dbReference type="Gene3D" id="1.10.1740.10">
    <property type="match status" value="1"/>
</dbReference>
<feature type="domain" description="RNA polymerase sigma-70" evidence="8">
    <location>
        <begin position="212"/>
        <end position="238"/>
    </location>
</feature>
<dbReference type="PIRSF" id="PIRSF000770">
    <property type="entry name" value="RNA_pol_sigma-SigE/K"/>
    <property type="match status" value="1"/>
</dbReference>
<comment type="similarity">
    <text evidence="5">Belongs to the sigma-70 factor family.</text>
</comment>
<evidence type="ECO:0000259" key="8">
    <source>
        <dbReference type="PROSITE" id="PS00716"/>
    </source>
</evidence>
<dbReference type="NCBIfam" id="TIGR02937">
    <property type="entry name" value="sigma70-ECF"/>
    <property type="match status" value="1"/>
</dbReference>
<organism evidence="9 10">
    <name type="scientific">Muiribacterium halophilum</name>
    <dbReference type="NCBI Taxonomy" id="2053465"/>
    <lineage>
        <taxon>Bacteria</taxon>
        <taxon>Candidatus Muiribacteriota</taxon>
        <taxon>Candidatus Muiribacteriia</taxon>
        <taxon>Candidatus Muiribacteriales</taxon>
        <taxon>Candidatus Muiribacteriaceae</taxon>
        <taxon>Candidatus Muiribacterium</taxon>
    </lineage>
</organism>
<sequence>MAEEFYDLLKRKNKNDRKKVIEHFAPLVKKIAGRIAINLPPSVEFNDLVSYGVFGLIDAVEKFDPDMNVKFEYYARTRISGSIYDALRKLDWAPRSIRIKSKEIEKAIAELEQELNRDVNDADIAKKLGVSAEELEKMFVDHRKALLLSLEGFFSAESDDEDKASFLKDKKNLTPEEKAEEQAIKETLVRAINSLVYNERLVVTLYYYNEFTLKEIAATLDLTESRVSQIHSRAIAKLKARLKKFKKSMFA</sequence>
<dbReference type="InterPro" id="IPR000943">
    <property type="entry name" value="RNA_pol_sigma70"/>
</dbReference>
<protein>
    <recommendedName>
        <fullName evidence="5">RNA polymerase sigma factor</fullName>
    </recommendedName>
</protein>
<dbReference type="Gene3D" id="1.20.140.160">
    <property type="match status" value="1"/>
</dbReference>
<dbReference type="PROSITE" id="PS00715">
    <property type="entry name" value="SIGMA70_1"/>
    <property type="match status" value="1"/>
</dbReference>
<dbReference type="GO" id="GO:0003677">
    <property type="term" value="F:DNA binding"/>
    <property type="evidence" value="ECO:0007669"/>
    <property type="project" value="UniProtKB-KW"/>
</dbReference>
<dbReference type="PANTHER" id="PTHR30385">
    <property type="entry name" value="SIGMA FACTOR F FLAGELLAR"/>
    <property type="match status" value="1"/>
</dbReference>
<keyword evidence="1 5" id="KW-0805">Transcription regulation</keyword>
<accession>A0A2N5ZBE2</accession>
<dbReference type="PROSITE" id="PS00716">
    <property type="entry name" value="SIGMA70_2"/>
    <property type="match status" value="1"/>
</dbReference>
<gene>
    <name evidence="9" type="ORF">C0601_11620</name>
</gene>
<evidence type="ECO:0000256" key="2">
    <source>
        <dbReference type="ARBA" id="ARBA00023082"/>
    </source>
</evidence>
<name>A0A2N5ZBE2_MUIH1</name>
<dbReference type="InterPro" id="IPR012845">
    <property type="entry name" value="RNA_pol_sigma_FliA_WhiG"/>
</dbReference>